<reference evidence="2 3" key="1">
    <citation type="submission" date="2019-08" db="EMBL/GenBank/DDBJ databases">
        <title>Aureimonas fodiniaquatilis sp. nov., isolated from a coal mine wastewater.</title>
        <authorList>
            <person name="Kim W."/>
        </authorList>
    </citation>
    <scope>NUCLEOTIDE SEQUENCE [LARGE SCALE GENOMIC DNA]</scope>
    <source>
        <strain evidence="2 3">CAU 1482</strain>
    </source>
</reference>
<organism evidence="2 3">
    <name type="scientific">Aureimonas fodinaquatilis</name>
    <dbReference type="NCBI Taxonomy" id="2565783"/>
    <lineage>
        <taxon>Bacteria</taxon>
        <taxon>Pseudomonadati</taxon>
        <taxon>Pseudomonadota</taxon>
        <taxon>Alphaproteobacteria</taxon>
        <taxon>Hyphomicrobiales</taxon>
        <taxon>Aurantimonadaceae</taxon>
        <taxon>Aureimonas</taxon>
    </lineage>
</organism>
<dbReference type="Proteomes" id="UP000324738">
    <property type="component" value="Unassembled WGS sequence"/>
</dbReference>
<proteinExistence type="predicted"/>
<name>A0A5B0DU28_9HYPH</name>
<accession>A0A5B0DU28</accession>
<dbReference type="OrthoDB" id="8444574at2"/>
<gene>
    <name evidence="2" type="ORF">FPY71_16075</name>
</gene>
<evidence type="ECO:0000313" key="3">
    <source>
        <dbReference type="Proteomes" id="UP000324738"/>
    </source>
</evidence>
<sequence>MFGKQSALSILAGTAFSVLLSGTPAAAQSSFSCPAEDVAPAQQTVIQSILTSGEAFDNPGLLVEAVTRLHSEGVSPLLTVNGLVAAYCPVIADDASLADSDKTQLVARFAGRVTHIAYGLESADGIILNVTFDPATMDSVTQKAREAGVSPEDWVRDIVEIALN</sequence>
<keyword evidence="1" id="KW-0732">Signal</keyword>
<evidence type="ECO:0000313" key="2">
    <source>
        <dbReference type="EMBL" id="KAA0969060.1"/>
    </source>
</evidence>
<feature type="signal peptide" evidence="1">
    <location>
        <begin position="1"/>
        <end position="26"/>
    </location>
</feature>
<dbReference type="AlphaFoldDB" id="A0A5B0DU28"/>
<protein>
    <recommendedName>
        <fullName evidence="4">DUF302 domain-containing protein</fullName>
    </recommendedName>
</protein>
<evidence type="ECO:0000256" key="1">
    <source>
        <dbReference type="SAM" id="SignalP"/>
    </source>
</evidence>
<dbReference type="EMBL" id="VTWH01000004">
    <property type="protein sequence ID" value="KAA0969060.1"/>
    <property type="molecule type" value="Genomic_DNA"/>
</dbReference>
<feature type="chain" id="PRO_5022781923" description="DUF302 domain-containing protein" evidence="1">
    <location>
        <begin position="27"/>
        <end position="164"/>
    </location>
</feature>
<evidence type="ECO:0008006" key="4">
    <source>
        <dbReference type="Google" id="ProtNLM"/>
    </source>
</evidence>
<comment type="caution">
    <text evidence="2">The sequence shown here is derived from an EMBL/GenBank/DDBJ whole genome shotgun (WGS) entry which is preliminary data.</text>
</comment>
<dbReference type="PROSITE" id="PS51257">
    <property type="entry name" value="PROKAR_LIPOPROTEIN"/>
    <property type="match status" value="1"/>
</dbReference>
<dbReference type="RefSeq" id="WP_149301333.1">
    <property type="nucleotide sequence ID" value="NZ_VTWH01000004.1"/>
</dbReference>
<keyword evidence="3" id="KW-1185">Reference proteome</keyword>